<dbReference type="RefSeq" id="WP_274322467.1">
    <property type="nucleotide sequence ID" value="NZ_CP118158.1"/>
</dbReference>
<dbReference type="Proteomes" id="UP001596432">
    <property type="component" value="Unassembled WGS sequence"/>
</dbReference>
<keyword evidence="6 7" id="KW-0472">Membrane</keyword>
<evidence type="ECO:0000256" key="1">
    <source>
        <dbReference type="ARBA" id="ARBA00004651"/>
    </source>
</evidence>
<dbReference type="NCBIfam" id="TIGR00374">
    <property type="entry name" value="flippase-like domain"/>
    <property type="match status" value="1"/>
</dbReference>
<feature type="transmembrane region" description="Helical" evidence="7">
    <location>
        <begin position="290"/>
        <end position="310"/>
    </location>
</feature>
<dbReference type="AlphaFoldDB" id="A0ABD5Y292"/>
<comment type="caution">
    <text evidence="8">The sequence shown here is derived from an EMBL/GenBank/DDBJ whole genome shotgun (WGS) entry which is preliminary data.</text>
</comment>
<keyword evidence="9" id="KW-1185">Reference proteome</keyword>
<protein>
    <submittedName>
        <fullName evidence="8">YbhN family protein</fullName>
    </submittedName>
</protein>
<gene>
    <name evidence="8" type="ORF">ACFQMA_16280</name>
</gene>
<evidence type="ECO:0000256" key="6">
    <source>
        <dbReference type="ARBA" id="ARBA00023136"/>
    </source>
</evidence>
<dbReference type="Pfam" id="PF03706">
    <property type="entry name" value="LPG_synthase_TM"/>
    <property type="match status" value="1"/>
</dbReference>
<organism evidence="8 9">
    <name type="scientific">Halosimplex aquaticum</name>
    <dbReference type="NCBI Taxonomy" id="3026162"/>
    <lineage>
        <taxon>Archaea</taxon>
        <taxon>Methanobacteriati</taxon>
        <taxon>Methanobacteriota</taxon>
        <taxon>Stenosarchaea group</taxon>
        <taxon>Halobacteria</taxon>
        <taxon>Halobacteriales</taxon>
        <taxon>Haloarculaceae</taxon>
        <taxon>Halosimplex</taxon>
    </lineage>
</organism>
<evidence type="ECO:0000256" key="2">
    <source>
        <dbReference type="ARBA" id="ARBA00011061"/>
    </source>
</evidence>
<evidence type="ECO:0000256" key="5">
    <source>
        <dbReference type="ARBA" id="ARBA00022989"/>
    </source>
</evidence>
<keyword evidence="4 7" id="KW-0812">Transmembrane</keyword>
<dbReference type="InterPro" id="IPR022791">
    <property type="entry name" value="L-PG_synthase/AglD"/>
</dbReference>
<dbReference type="GeneID" id="78821695"/>
<feature type="transmembrane region" description="Helical" evidence="7">
    <location>
        <begin position="236"/>
        <end position="259"/>
    </location>
</feature>
<dbReference type="PANTHER" id="PTHR39087">
    <property type="entry name" value="UPF0104 MEMBRANE PROTEIN MJ1595"/>
    <property type="match status" value="1"/>
</dbReference>
<dbReference type="EMBL" id="JBHTAS010000001">
    <property type="protein sequence ID" value="MFC7141382.1"/>
    <property type="molecule type" value="Genomic_DNA"/>
</dbReference>
<comment type="subcellular location">
    <subcellularLocation>
        <location evidence="1">Cell membrane</location>
        <topology evidence="1">Multi-pass membrane protein</topology>
    </subcellularLocation>
</comment>
<accession>A0ABD5Y292</accession>
<proteinExistence type="inferred from homology"/>
<name>A0ABD5Y292_9EURY</name>
<evidence type="ECO:0000313" key="9">
    <source>
        <dbReference type="Proteomes" id="UP001596432"/>
    </source>
</evidence>
<dbReference type="GO" id="GO:0005886">
    <property type="term" value="C:plasma membrane"/>
    <property type="evidence" value="ECO:0007669"/>
    <property type="project" value="UniProtKB-SubCell"/>
</dbReference>
<evidence type="ECO:0000256" key="3">
    <source>
        <dbReference type="ARBA" id="ARBA00022475"/>
    </source>
</evidence>
<comment type="similarity">
    <text evidence="2">Belongs to the UPF0104 family.</text>
</comment>
<feature type="transmembrane region" description="Helical" evidence="7">
    <location>
        <begin position="169"/>
        <end position="187"/>
    </location>
</feature>
<feature type="transmembrane region" description="Helical" evidence="7">
    <location>
        <begin position="138"/>
        <end position="157"/>
    </location>
</feature>
<evidence type="ECO:0000313" key="8">
    <source>
        <dbReference type="EMBL" id="MFC7141382.1"/>
    </source>
</evidence>
<evidence type="ECO:0000256" key="4">
    <source>
        <dbReference type="ARBA" id="ARBA00022692"/>
    </source>
</evidence>
<keyword evidence="5 7" id="KW-1133">Transmembrane helix</keyword>
<feature type="transmembrane region" description="Helical" evidence="7">
    <location>
        <begin position="20"/>
        <end position="40"/>
    </location>
</feature>
<feature type="transmembrane region" description="Helical" evidence="7">
    <location>
        <begin position="52"/>
        <end position="70"/>
    </location>
</feature>
<sequence>MSSSGLGLGDFVDRTTAVKIVGGFAIALVILALIAYGIGIEKIRGELARADPRWLAAGCLSTAVGLVAWAKAWQVVLRVVGYRVPFRKLVVTYYAATFANYVTPLGQAGGEPFIAYVLSRDTDASYEDSLASVVTADLLNLLPFFTFAAIGTIVLVVRSTLSNQIRGVAGVLVVFAVGAPAAAVVGWRSRRRVGNFALRVVAPVARRSRFVSVEGLRDRMRELNTAFERIAADRTALAHALVYSFVGWLFFAMPLYFAVRAVGREISLFLVFFIVPASTLAGLTPSPGGLAGVEAALAGLLGTLGGFTFATGLSIAIVYRVASYVFAILLGGIAAVYVVFRS</sequence>
<evidence type="ECO:0000256" key="7">
    <source>
        <dbReference type="SAM" id="Phobius"/>
    </source>
</evidence>
<feature type="transmembrane region" description="Helical" evidence="7">
    <location>
        <begin position="317"/>
        <end position="340"/>
    </location>
</feature>
<feature type="transmembrane region" description="Helical" evidence="7">
    <location>
        <begin position="266"/>
        <end position="284"/>
    </location>
</feature>
<dbReference type="PANTHER" id="PTHR39087:SF2">
    <property type="entry name" value="UPF0104 MEMBRANE PROTEIN MJ1595"/>
    <property type="match status" value="1"/>
</dbReference>
<keyword evidence="3" id="KW-1003">Cell membrane</keyword>
<reference evidence="8 9" key="1">
    <citation type="journal article" date="2019" name="Int. J. Syst. Evol. Microbiol.">
        <title>The Global Catalogue of Microorganisms (GCM) 10K type strain sequencing project: providing services to taxonomists for standard genome sequencing and annotation.</title>
        <authorList>
            <consortium name="The Broad Institute Genomics Platform"/>
            <consortium name="The Broad Institute Genome Sequencing Center for Infectious Disease"/>
            <person name="Wu L."/>
            <person name="Ma J."/>
        </authorList>
    </citation>
    <scope>NUCLEOTIDE SEQUENCE [LARGE SCALE GENOMIC DNA]</scope>
    <source>
        <strain evidence="8 9">XZYJT29</strain>
    </source>
</reference>